<keyword evidence="3" id="KW-1133">Transmembrane helix</keyword>
<dbReference type="GO" id="GO:0006508">
    <property type="term" value="P:proteolysis"/>
    <property type="evidence" value="ECO:0007669"/>
    <property type="project" value="UniProtKB-KW"/>
</dbReference>
<proteinExistence type="inferred from homology"/>
<comment type="similarity">
    <text evidence="1">Belongs to the metallo-dependent hydrolases superfamily. Peptidase M19 family.</text>
</comment>
<evidence type="ECO:0000256" key="3">
    <source>
        <dbReference type="SAM" id="Phobius"/>
    </source>
</evidence>
<dbReference type="GO" id="GO:0046872">
    <property type="term" value="F:metal ion binding"/>
    <property type="evidence" value="ECO:0007669"/>
    <property type="project" value="UniProtKB-UniRule"/>
</dbReference>
<dbReference type="AlphaFoldDB" id="A0A0C2YVR1"/>
<feature type="region of interest" description="Disordered" evidence="2">
    <location>
        <begin position="1"/>
        <end position="24"/>
    </location>
</feature>
<dbReference type="STRING" id="686832.A0A0C2YVR1"/>
<keyword evidence="1" id="KW-0224">Dipeptidase</keyword>
<dbReference type="PANTHER" id="PTHR10443">
    <property type="entry name" value="MICROSOMAL DIPEPTIDASE"/>
    <property type="match status" value="1"/>
</dbReference>
<comment type="cofactor">
    <cofactor evidence="1">
        <name>Zn(2+)</name>
        <dbReference type="ChEBI" id="CHEBI:29105"/>
    </cofactor>
</comment>
<gene>
    <name evidence="4" type="ORF">M413DRAFT_24336</name>
</gene>
<feature type="transmembrane region" description="Helical" evidence="3">
    <location>
        <begin position="30"/>
        <end position="48"/>
    </location>
</feature>
<keyword evidence="3" id="KW-0812">Transmembrane</keyword>
<dbReference type="InterPro" id="IPR032466">
    <property type="entry name" value="Metal_Hydrolase"/>
</dbReference>
<comment type="catalytic activity">
    <reaction evidence="1">
        <text>an L-aminoacyl-L-amino acid + H2O = 2 an L-alpha-amino acid</text>
        <dbReference type="Rhea" id="RHEA:48940"/>
        <dbReference type="ChEBI" id="CHEBI:15377"/>
        <dbReference type="ChEBI" id="CHEBI:59869"/>
        <dbReference type="ChEBI" id="CHEBI:77460"/>
        <dbReference type="EC" id="3.4.13.19"/>
    </reaction>
</comment>
<dbReference type="InterPro" id="IPR008257">
    <property type="entry name" value="Pept_M19"/>
</dbReference>
<dbReference type="OrthoDB" id="445695at2759"/>
<dbReference type="HOGENOM" id="CLU_031404_4_0_1"/>
<accession>A0A0C2YVR1</accession>
<reference evidence="5" key="2">
    <citation type="submission" date="2015-01" db="EMBL/GenBank/DDBJ databases">
        <title>Evolutionary Origins and Diversification of the Mycorrhizal Mutualists.</title>
        <authorList>
            <consortium name="DOE Joint Genome Institute"/>
            <consortium name="Mycorrhizal Genomics Consortium"/>
            <person name="Kohler A."/>
            <person name="Kuo A."/>
            <person name="Nagy L.G."/>
            <person name="Floudas D."/>
            <person name="Copeland A."/>
            <person name="Barry K.W."/>
            <person name="Cichocki N."/>
            <person name="Veneault-Fourrey C."/>
            <person name="LaButti K."/>
            <person name="Lindquist E.A."/>
            <person name="Lipzen A."/>
            <person name="Lundell T."/>
            <person name="Morin E."/>
            <person name="Murat C."/>
            <person name="Riley R."/>
            <person name="Ohm R."/>
            <person name="Sun H."/>
            <person name="Tunlid A."/>
            <person name="Henrissat B."/>
            <person name="Grigoriev I.V."/>
            <person name="Hibbett D.S."/>
            <person name="Martin F."/>
        </authorList>
    </citation>
    <scope>NUCLEOTIDE SEQUENCE [LARGE SCALE GENOMIC DNA]</scope>
    <source>
        <strain evidence="5">h7</strain>
    </source>
</reference>
<keyword evidence="1" id="KW-0645">Protease</keyword>
<dbReference type="Gene3D" id="3.20.20.140">
    <property type="entry name" value="Metal-dependent hydrolases"/>
    <property type="match status" value="1"/>
</dbReference>
<dbReference type="Pfam" id="PF01244">
    <property type="entry name" value="Peptidase_M19"/>
    <property type="match status" value="1"/>
</dbReference>
<keyword evidence="1" id="KW-0862">Zinc</keyword>
<dbReference type="PROSITE" id="PS51365">
    <property type="entry name" value="RENAL_DIPEPTIDASE_2"/>
    <property type="match status" value="1"/>
</dbReference>
<organism evidence="4 5">
    <name type="scientific">Hebeloma cylindrosporum</name>
    <dbReference type="NCBI Taxonomy" id="76867"/>
    <lineage>
        <taxon>Eukaryota</taxon>
        <taxon>Fungi</taxon>
        <taxon>Dikarya</taxon>
        <taxon>Basidiomycota</taxon>
        <taxon>Agaricomycotina</taxon>
        <taxon>Agaricomycetes</taxon>
        <taxon>Agaricomycetidae</taxon>
        <taxon>Agaricales</taxon>
        <taxon>Agaricineae</taxon>
        <taxon>Hymenogastraceae</taxon>
        <taxon>Hebeloma</taxon>
    </lineage>
</organism>
<dbReference type="SUPFAM" id="SSF51556">
    <property type="entry name" value="Metallo-dependent hydrolases"/>
    <property type="match status" value="1"/>
</dbReference>
<evidence type="ECO:0000313" key="4">
    <source>
        <dbReference type="EMBL" id="KIM45072.1"/>
    </source>
</evidence>
<keyword evidence="1" id="KW-0378">Hydrolase</keyword>
<dbReference type="PANTHER" id="PTHR10443:SF12">
    <property type="entry name" value="DIPEPTIDASE"/>
    <property type="match status" value="1"/>
</dbReference>
<reference evidence="4 5" key="1">
    <citation type="submission" date="2014-04" db="EMBL/GenBank/DDBJ databases">
        <authorList>
            <consortium name="DOE Joint Genome Institute"/>
            <person name="Kuo A."/>
            <person name="Gay G."/>
            <person name="Dore J."/>
            <person name="Kohler A."/>
            <person name="Nagy L.G."/>
            <person name="Floudas D."/>
            <person name="Copeland A."/>
            <person name="Barry K.W."/>
            <person name="Cichocki N."/>
            <person name="Veneault-Fourrey C."/>
            <person name="LaButti K."/>
            <person name="Lindquist E.A."/>
            <person name="Lipzen A."/>
            <person name="Lundell T."/>
            <person name="Morin E."/>
            <person name="Murat C."/>
            <person name="Sun H."/>
            <person name="Tunlid A."/>
            <person name="Henrissat B."/>
            <person name="Grigoriev I.V."/>
            <person name="Hibbett D.S."/>
            <person name="Martin F."/>
            <person name="Nordberg H.P."/>
            <person name="Cantor M.N."/>
            <person name="Hua S.X."/>
        </authorList>
    </citation>
    <scope>NUCLEOTIDE SEQUENCE [LARGE SCALE GENOMIC DNA]</scope>
    <source>
        <strain evidence="5">h7</strain>
    </source>
</reference>
<evidence type="ECO:0000256" key="1">
    <source>
        <dbReference type="RuleBase" id="RU341113"/>
    </source>
</evidence>
<protein>
    <recommendedName>
        <fullName evidence="1">Dipeptidase</fullName>
        <ecNumber evidence="1">3.4.13.19</ecNumber>
    </recommendedName>
</protein>
<keyword evidence="1" id="KW-0479">Metal-binding</keyword>
<name>A0A0C2YVR1_HEBCY</name>
<dbReference type="GO" id="GO:0070573">
    <property type="term" value="F:metallodipeptidase activity"/>
    <property type="evidence" value="ECO:0007669"/>
    <property type="project" value="InterPro"/>
</dbReference>
<keyword evidence="5" id="KW-1185">Reference proteome</keyword>
<sequence>MSHNHRQSSDPERTPLLSTGSPKTNSKVRATIWGLLTLLFAVALVLLVRFEKVFGDTLGPYLGTLPSDPYLAALAILDKAPVIDGHIDLPILVRSLFANNVSAVHLESETPGHVDIPRLKKGKVGGFFWSVYVSCPNPRLEGKDFLGASWRVRDTLEQIDVSKLLIAKYPETFALALTSEDVKNAIFGGRIASLLGVEGGHQLGNSIAVLRQYQALGVRYVTLTHTCHNAFADSCGFEPGMIPLHGGLSALGRSLIDEMNRLGVLVDLSHTSDDTAKQAIQYSKAPVIWSHSSARAIHDVPRNVPDDVLALIGRGDGQKDAIVMVNFAPYFVASPGNANVQSVADHIDHIGQVAGKEYVGLGSDFDGIGDVPVGLEDVSKYPALIAELYRRGWNKYELAGLTGGNLLRVLEGAEKVATELQAAGALPAFDLYKKRKDLPPSHLDL</sequence>
<dbReference type="EC" id="3.4.13.19" evidence="1"/>
<keyword evidence="3" id="KW-0472">Membrane</keyword>
<dbReference type="Proteomes" id="UP000053424">
    <property type="component" value="Unassembled WGS sequence"/>
</dbReference>
<keyword evidence="1" id="KW-0482">Metalloprotease</keyword>
<evidence type="ECO:0000256" key="2">
    <source>
        <dbReference type="SAM" id="MobiDB-lite"/>
    </source>
</evidence>
<evidence type="ECO:0000313" key="5">
    <source>
        <dbReference type="Proteomes" id="UP000053424"/>
    </source>
</evidence>
<dbReference type="CDD" id="cd01301">
    <property type="entry name" value="rDP_like"/>
    <property type="match status" value="1"/>
</dbReference>
<dbReference type="EMBL" id="KN831772">
    <property type="protein sequence ID" value="KIM45072.1"/>
    <property type="molecule type" value="Genomic_DNA"/>
</dbReference>